<dbReference type="PANTHER" id="PTHR46567">
    <property type="entry name" value="MEDIATOR OF RNA POLYMERASE II TRANSCRIPTION SUBUNIT 12"/>
    <property type="match status" value="1"/>
</dbReference>
<accession>A0ABD3C4R8</accession>
<dbReference type="PANTHER" id="PTHR46567:SF1">
    <property type="entry name" value="MEDIATOR OF RNA POLYMERASE II TRANSCRIPTION SUBUNIT 12"/>
    <property type="match status" value="1"/>
</dbReference>
<reference evidence="2" key="1">
    <citation type="journal article" date="2024" name="IScience">
        <title>Strigolactones Initiate the Formation of Haustorium-like Structures in Castilleja.</title>
        <authorList>
            <person name="Buerger M."/>
            <person name="Peterson D."/>
            <person name="Chory J."/>
        </authorList>
    </citation>
    <scope>NUCLEOTIDE SEQUENCE [LARGE SCALE GENOMIC DNA]</scope>
</reference>
<sequence length="100" mass="11029">MRNTLATVILRLLGSRAPSWLKLSKGTDCSKVYAFDREVAESLQNDLDHMELPMTTRCGIQTAMPILFQSAKCSISCQPPSLPPAALSFLQHSNQATTYN</sequence>
<gene>
    <name evidence="1" type="ORF">CASFOL_031121</name>
</gene>
<name>A0ABD3C4R8_9LAMI</name>
<organism evidence="1 2">
    <name type="scientific">Castilleja foliolosa</name>
    <dbReference type="NCBI Taxonomy" id="1961234"/>
    <lineage>
        <taxon>Eukaryota</taxon>
        <taxon>Viridiplantae</taxon>
        <taxon>Streptophyta</taxon>
        <taxon>Embryophyta</taxon>
        <taxon>Tracheophyta</taxon>
        <taxon>Spermatophyta</taxon>
        <taxon>Magnoliopsida</taxon>
        <taxon>eudicotyledons</taxon>
        <taxon>Gunneridae</taxon>
        <taxon>Pentapetalae</taxon>
        <taxon>asterids</taxon>
        <taxon>lamiids</taxon>
        <taxon>Lamiales</taxon>
        <taxon>Orobanchaceae</taxon>
        <taxon>Pedicularideae</taxon>
        <taxon>Castillejinae</taxon>
        <taxon>Castilleja</taxon>
    </lineage>
</organism>
<evidence type="ECO:0000313" key="1">
    <source>
        <dbReference type="EMBL" id="KAL3624453.1"/>
    </source>
</evidence>
<protein>
    <submittedName>
        <fullName evidence="1">Uncharacterized protein</fullName>
    </submittedName>
</protein>
<dbReference type="EMBL" id="JAVIJP010000053">
    <property type="protein sequence ID" value="KAL3624453.1"/>
    <property type="molecule type" value="Genomic_DNA"/>
</dbReference>
<dbReference type="AlphaFoldDB" id="A0ABD3C4R8"/>
<comment type="caution">
    <text evidence="1">The sequence shown here is derived from an EMBL/GenBank/DDBJ whole genome shotgun (WGS) entry which is preliminary data.</text>
</comment>
<keyword evidence="2" id="KW-1185">Reference proteome</keyword>
<evidence type="ECO:0000313" key="2">
    <source>
        <dbReference type="Proteomes" id="UP001632038"/>
    </source>
</evidence>
<proteinExistence type="predicted"/>
<dbReference type="Proteomes" id="UP001632038">
    <property type="component" value="Unassembled WGS sequence"/>
</dbReference>